<evidence type="ECO:0000256" key="7">
    <source>
        <dbReference type="RuleBase" id="RU369079"/>
    </source>
</evidence>
<keyword evidence="7" id="KW-0997">Cell inner membrane</keyword>
<evidence type="ECO:0000256" key="5">
    <source>
        <dbReference type="ARBA" id="ARBA00022989"/>
    </source>
</evidence>
<sequence>MTFCARVMGIVFGTLMLLLAVLITIETLIRKFFSLSFGGIDELGGYAIAVAAPLAFGVAMIEQSHIRINLLHMRLPTAVKAVLNALAALSLGLLAAFLLYFTAHTVLETHDYRSIAQTPWATPLIYPQAVWLVAMSIFAVSAAVLSLKALLLLIKRDWPALNQRFGPASASEELEAELFDLKQREEGAQP</sequence>
<feature type="transmembrane region" description="Helical" evidence="7">
    <location>
        <begin position="45"/>
        <end position="61"/>
    </location>
</feature>
<feature type="transmembrane region" description="Helical" evidence="7">
    <location>
        <begin position="129"/>
        <end position="154"/>
    </location>
</feature>
<evidence type="ECO:0000259" key="8">
    <source>
        <dbReference type="Pfam" id="PF04290"/>
    </source>
</evidence>
<proteinExistence type="inferred from homology"/>
<dbReference type="EMBL" id="JAJISC010000007">
    <property type="protein sequence ID" value="MCS2610699.1"/>
    <property type="molecule type" value="Genomic_DNA"/>
</dbReference>
<evidence type="ECO:0000313" key="9">
    <source>
        <dbReference type="EMBL" id="MCS2610699.1"/>
    </source>
</evidence>
<keyword evidence="2 7" id="KW-0813">Transport</keyword>
<keyword evidence="6 7" id="KW-0472">Membrane</keyword>
<protein>
    <recommendedName>
        <fullName evidence="7">TRAP transporter small permease protein</fullName>
    </recommendedName>
</protein>
<keyword evidence="4 7" id="KW-0812">Transmembrane</keyword>
<comment type="function">
    <text evidence="7">Part of the tripartite ATP-independent periplasmic (TRAP) transport system.</text>
</comment>
<gene>
    <name evidence="9" type="ORF">LLY24_15385</name>
</gene>
<accession>A0ABT2EJF1</accession>
<dbReference type="Proteomes" id="UP001165542">
    <property type="component" value="Unassembled WGS sequence"/>
</dbReference>
<evidence type="ECO:0000313" key="10">
    <source>
        <dbReference type="Proteomes" id="UP001165542"/>
    </source>
</evidence>
<keyword evidence="5 7" id="KW-1133">Transmembrane helix</keyword>
<evidence type="ECO:0000256" key="6">
    <source>
        <dbReference type="ARBA" id="ARBA00023136"/>
    </source>
</evidence>
<keyword evidence="10" id="KW-1185">Reference proteome</keyword>
<feature type="transmembrane region" description="Helical" evidence="7">
    <location>
        <begin position="7"/>
        <end position="25"/>
    </location>
</feature>
<dbReference type="InterPro" id="IPR055348">
    <property type="entry name" value="DctQ"/>
</dbReference>
<reference evidence="9" key="1">
    <citation type="submission" date="2021-11" db="EMBL/GenBank/DDBJ databases">
        <title>Halomonas sp., isolated from a coastal aquaculture zone in Dongshan Bay.</title>
        <authorList>
            <person name="Lin W."/>
        </authorList>
    </citation>
    <scope>NUCLEOTIDE SEQUENCE</scope>
    <source>
        <strain evidence="9">Yzlin-01</strain>
    </source>
</reference>
<comment type="subunit">
    <text evidence="7">The complex comprises the extracytoplasmic solute receptor protein and the two transmembrane proteins.</text>
</comment>
<feature type="transmembrane region" description="Helical" evidence="7">
    <location>
        <begin position="82"/>
        <end position="103"/>
    </location>
</feature>
<feature type="domain" description="Tripartite ATP-independent periplasmic transporters DctQ component" evidence="8">
    <location>
        <begin position="19"/>
        <end position="145"/>
    </location>
</feature>
<evidence type="ECO:0000256" key="3">
    <source>
        <dbReference type="ARBA" id="ARBA00022475"/>
    </source>
</evidence>
<name>A0ABT2EJF1_9GAMM</name>
<comment type="subcellular location">
    <subcellularLocation>
        <location evidence="7">Cell inner membrane</location>
        <topology evidence="7">Multi-pass membrane protein</topology>
    </subcellularLocation>
    <subcellularLocation>
        <location evidence="1">Cell membrane</location>
        <topology evidence="1">Multi-pass membrane protein</topology>
    </subcellularLocation>
</comment>
<dbReference type="Pfam" id="PF04290">
    <property type="entry name" value="DctQ"/>
    <property type="match status" value="1"/>
</dbReference>
<dbReference type="RefSeq" id="WP_259037185.1">
    <property type="nucleotide sequence ID" value="NZ_JAJISC010000007.1"/>
</dbReference>
<evidence type="ECO:0000256" key="4">
    <source>
        <dbReference type="ARBA" id="ARBA00022692"/>
    </source>
</evidence>
<evidence type="ECO:0000256" key="1">
    <source>
        <dbReference type="ARBA" id="ARBA00004651"/>
    </source>
</evidence>
<comment type="caution">
    <text evidence="9">The sequence shown here is derived from an EMBL/GenBank/DDBJ whole genome shotgun (WGS) entry which is preliminary data.</text>
</comment>
<comment type="similarity">
    <text evidence="7">Belongs to the TRAP transporter small permease family.</text>
</comment>
<organism evidence="9 10">
    <name type="scientific">Halomonas dongshanensis</name>
    <dbReference type="NCBI Taxonomy" id="2890835"/>
    <lineage>
        <taxon>Bacteria</taxon>
        <taxon>Pseudomonadati</taxon>
        <taxon>Pseudomonadota</taxon>
        <taxon>Gammaproteobacteria</taxon>
        <taxon>Oceanospirillales</taxon>
        <taxon>Halomonadaceae</taxon>
        <taxon>Halomonas</taxon>
    </lineage>
</organism>
<evidence type="ECO:0000256" key="2">
    <source>
        <dbReference type="ARBA" id="ARBA00022448"/>
    </source>
</evidence>
<keyword evidence="3" id="KW-1003">Cell membrane</keyword>